<feature type="chain" id="PRO_5040294431" description="Secreted protein" evidence="1">
    <location>
        <begin position="25"/>
        <end position="106"/>
    </location>
</feature>
<sequence>MILLCDRLDVLLSLLCSALLCSVAIKPEPDKVEHHYRNRHKTTREPLRAVIAIAESFYIIIPAPDSSHYPCFPLSLEKGSAVMARPPITEASRRNPVYQVNYYDRD</sequence>
<accession>A0A9P9GI19</accession>
<dbReference type="EMBL" id="JAGMUX010000014">
    <property type="protein sequence ID" value="KAH7239899.1"/>
    <property type="molecule type" value="Genomic_DNA"/>
</dbReference>
<dbReference type="RefSeq" id="XP_046045693.1">
    <property type="nucleotide sequence ID" value="XM_046190489.1"/>
</dbReference>
<evidence type="ECO:0000313" key="3">
    <source>
        <dbReference type="Proteomes" id="UP000720189"/>
    </source>
</evidence>
<evidence type="ECO:0008006" key="4">
    <source>
        <dbReference type="Google" id="ProtNLM"/>
    </source>
</evidence>
<dbReference type="GeneID" id="70220443"/>
<gene>
    <name evidence="2" type="ORF">BKA55DRAFT_542500</name>
</gene>
<reference evidence="2" key="1">
    <citation type="journal article" date="2021" name="Nat. Commun.">
        <title>Genetic determinants of endophytism in the Arabidopsis root mycobiome.</title>
        <authorList>
            <person name="Mesny F."/>
            <person name="Miyauchi S."/>
            <person name="Thiergart T."/>
            <person name="Pickel B."/>
            <person name="Atanasova L."/>
            <person name="Karlsson M."/>
            <person name="Huettel B."/>
            <person name="Barry K.W."/>
            <person name="Haridas S."/>
            <person name="Chen C."/>
            <person name="Bauer D."/>
            <person name="Andreopoulos W."/>
            <person name="Pangilinan J."/>
            <person name="LaButti K."/>
            <person name="Riley R."/>
            <person name="Lipzen A."/>
            <person name="Clum A."/>
            <person name="Drula E."/>
            <person name="Henrissat B."/>
            <person name="Kohler A."/>
            <person name="Grigoriev I.V."/>
            <person name="Martin F.M."/>
            <person name="Hacquard S."/>
        </authorList>
    </citation>
    <scope>NUCLEOTIDE SEQUENCE</scope>
    <source>
        <strain evidence="2">MPI-CAGE-AT-0023</strain>
    </source>
</reference>
<name>A0A9P9GI19_FUSRE</name>
<keyword evidence="3" id="KW-1185">Reference proteome</keyword>
<protein>
    <recommendedName>
        <fullName evidence="4">Secreted protein</fullName>
    </recommendedName>
</protein>
<evidence type="ECO:0000313" key="2">
    <source>
        <dbReference type="EMBL" id="KAH7239899.1"/>
    </source>
</evidence>
<comment type="caution">
    <text evidence="2">The sequence shown here is derived from an EMBL/GenBank/DDBJ whole genome shotgun (WGS) entry which is preliminary data.</text>
</comment>
<dbReference type="Proteomes" id="UP000720189">
    <property type="component" value="Unassembled WGS sequence"/>
</dbReference>
<organism evidence="2 3">
    <name type="scientific">Fusarium redolens</name>
    <dbReference type="NCBI Taxonomy" id="48865"/>
    <lineage>
        <taxon>Eukaryota</taxon>
        <taxon>Fungi</taxon>
        <taxon>Dikarya</taxon>
        <taxon>Ascomycota</taxon>
        <taxon>Pezizomycotina</taxon>
        <taxon>Sordariomycetes</taxon>
        <taxon>Hypocreomycetidae</taxon>
        <taxon>Hypocreales</taxon>
        <taxon>Nectriaceae</taxon>
        <taxon>Fusarium</taxon>
        <taxon>Fusarium redolens species complex</taxon>
    </lineage>
</organism>
<evidence type="ECO:0000256" key="1">
    <source>
        <dbReference type="SAM" id="SignalP"/>
    </source>
</evidence>
<feature type="signal peptide" evidence="1">
    <location>
        <begin position="1"/>
        <end position="24"/>
    </location>
</feature>
<dbReference type="AlphaFoldDB" id="A0A9P9GI19"/>
<keyword evidence="1" id="KW-0732">Signal</keyword>
<proteinExistence type="predicted"/>